<protein>
    <submittedName>
        <fullName evidence="1">Uncharacterized protein</fullName>
    </submittedName>
</protein>
<proteinExistence type="predicted"/>
<dbReference type="Proteomes" id="UP001652397">
    <property type="component" value="Unassembled WGS sequence"/>
</dbReference>
<gene>
    <name evidence="1" type="ORF">OCV66_14800</name>
</gene>
<name>A0ABT2U754_9FIRM</name>
<keyword evidence="2" id="KW-1185">Reference proteome</keyword>
<dbReference type="EMBL" id="JAOQJE010000022">
    <property type="protein sequence ID" value="MCU6790342.1"/>
    <property type="molecule type" value="Genomic_DNA"/>
</dbReference>
<comment type="caution">
    <text evidence="1">The sequence shown here is derived from an EMBL/GenBank/DDBJ whole genome shotgun (WGS) entry which is preliminary data.</text>
</comment>
<organism evidence="1 2">
    <name type="scientific">Agathobaculum ammoniilyticum</name>
    <dbReference type="NCBI Taxonomy" id="2981778"/>
    <lineage>
        <taxon>Bacteria</taxon>
        <taxon>Bacillati</taxon>
        <taxon>Bacillota</taxon>
        <taxon>Clostridia</taxon>
        <taxon>Eubacteriales</taxon>
        <taxon>Butyricicoccaceae</taxon>
        <taxon>Agathobaculum</taxon>
    </lineage>
</organism>
<evidence type="ECO:0000313" key="1">
    <source>
        <dbReference type="EMBL" id="MCU6790342.1"/>
    </source>
</evidence>
<sequence>MKSVNIGAVSADMLSDVGGMAFNNSQSRKKQASSFLHQALLPLRILYLQPIQNKH</sequence>
<evidence type="ECO:0000313" key="2">
    <source>
        <dbReference type="Proteomes" id="UP001652397"/>
    </source>
</evidence>
<accession>A0ABT2U754</accession>
<reference evidence="1 2" key="1">
    <citation type="journal article" date="2021" name="ISME Commun">
        <title>Automated analysis of genomic sequences facilitates high-throughput and comprehensive description of bacteria.</title>
        <authorList>
            <person name="Hitch T.C.A."/>
        </authorList>
    </citation>
    <scope>NUCLEOTIDE SEQUENCE [LARGE SCALE GENOMIC DNA]</scope>
    <source>
        <strain evidence="1 2">Sanger_34</strain>
    </source>
</reference>